<dbReference type="RefSeq" id="WP_146573317.1">
    <property type="nucleotide sequence ID" value="NZ_SJPH01000003.1"/>
</dbReference>
<name>A0A5C5W860_9BACT</name>
<gene>
    <name evidence="2" type="ORF">Pla111_17380</name>
</gene>
<keyword evidence="1" id="KW-0472">Membrane</keyword>
<evidence type="ECO:0000313" key="3">
    <source>
        <dbReference type="Proteomes" id="UP000318995"/>
    </source>
</evidence>
<feature type="transmembrane region" description="Helical" evidence="1">
    <location>
        <begin position="76"/>
        <end position="99"/>
    </location>
</feature>
<dbReference type="OrthoDB" id="282779at2"/>
<proteinExistence type="predicted"/>
<comment type="caution">
    <text evidence="2">The sequence shown here is derived from an EMBL/GenBank/DDBJ whole genome shotgun (WGS) entry which is preliminary data.</text>
</comment>
<feature type="transmembrane region" description="Helical" evidence="1">
    <location>
        <begin position="12"/>
        <end position="39"/>
    </location>
</feature>
<evidence type="ECO:0000256" key="1">
    <source>
        <dbReference type="SAM" id="Phobius"/>
    </source>
</evidence>
<evidence type="ECO:0000313" key="2">
    <source>
        <dbReference type="EMBL" id="TWT46637.1"/>
    </source>
</evidence>
<dbReference type="EMBL" id="SJPH01000003">
    <property type="protein sequence ID" value="TWT46637.1"/>
    <property type="molecule type" value="Genomic_DNA"/>
</dbReference>
<organism evidence="2 3">
    <name type="scientific">Botrimarina hoheduenensis</name>
    <dbReference type="NCBI Taxonomy" id="2528000"/>
    <lineage>
        <taxon>Bacteria</taxon>
        <taxon>Pseudomonadati</taxon>
        <taxon>Planctomycetota</taxon>
        <taxon>Planctomycetia</taxon>
        <taxon>Pirellulales</taxon>
        <taxon>Lacipirellulaceae</taxon>
        <taxon>Botrimarina</taxon>
    </lineage>
</organism>
<dbReference type="Proteomes" id="UP000318995">
    <property type="component" value="Unassembled WGS sequence"/>
</dbReference>
<keyword evidence="1" id="KW-1133">Transmembrane helix</keyword>
<reference evidence="2 3" key="1">
    <citation type="submission" date="2019-02" db="EMBL/GenBank/DDBJ databases">
        <title>Deep-cultivation of Planctomycetes and their phenomic and genomic characterization uncovers novel biology.</title>
        <authorList>
            <person name="Wiegand S."/>
            <person name="Jogler M."/>
            <person name="Boedeker C."/>
            <person name="Pinto D."/>
            <person name="Vollmers J."/>
            <person name="Rivas-Marin E."/>
            <person name="Kohn T."/>
            <person name="Peeters S.H."/>
            <person name="Heuer A."/>
            <person name="Rast P."/>
            <person name="Oberbeckmann S."/>
            <person name="Bunk B."/>
            <person name="Jeske O."/>
            <person name="Meyerdierks A."/>
            <person name="Storesund J.E."/>
            <person name="Kallscheuer N."/>
            <person name="Luecker S."/>
            <person name="Lage O.M."/>
            <person name="Pohl T."/>
            <person name="Merkel B.J."/>
            <person name="Hornburger P."/>
            <person name="Mueller R.-W."/>
            <person name="Bruemmer F."/>
            <person name="Labrenz M."/>
            <person name="Spormann A.M."/>
            <person name="Op Den Camp H."/>
            <person name="Overmann J."/>
            <person name="Amann R."/>
            <person name="Jetten M.S.M."/>
            <person name="Mascher T."/>
            <person name="Medema M.H."/>
            <person name="Devos D.P."/>
            <person name="Kaster A.-K."/>
            <person name="Ovreas L."/>
            <person name="Rohde M."/>
            <person name="Galperin M.Y."/>
            <person name="Jogler C."/>
        </authorList>
    </citation>
    <scope>NUCLEOTIDE SEQUENCE [LARGE SCALE GENOMIC DNA]</scope>
    <source>
        <strain evidence="2 3">Pla111</strain>
    </source>
</reference>
<dbReference type="AlphaFoldDB" id="A0A5C5W860"/>
<sequence length="119" mass="12905">MVEPWIEPAWKFGAYFGAGWGTFVGLMGGALGCCSFFVARGQGKRWILGAMALMAAAGGVMMLVGTYAYLAGQPYAIWYPFLFGGFTPAVVFGSLYPMIAAKYREAEHRRIDAEAIKNS</sequence>
<feature type="transmembrane region" description="Helical" evidence="1">
    <location>
        <begin position="46"/>
        <end position="70"/>
    </location>
</feature>
<keyword evidence="3" id="KW-1185">Reference proteome</keyword>
<protein>
    <submittedName>
        <fullName evidence="2">Uncharacterized protein</fullName>
    </submittedName>
</protein>
<accession>A0A5C5W860</accession>
<keyword evidence="1" id="KW-0812">Transmembrane</keyword>